<dbReference type="PANTHER" id="PTHR42760:SF124">
    <property type="entry name" value="SHORT-CHAIN DEHYDROGENASE_REDUCTASE"/>
    <property type="match status" value="1"/>
</dbReference>
<keyword evidence="4" id="KW-1185">Reference proteome</keyword>
<proteinExistence type="inferred from homology"/>
<dbReference type="InterPro" id="IPR002347">
    <property type="entry name" value="SDR_fam"/>
</dbReference>
<dbReference type="Pfam" id="PF13561">
    <property type="entry name" value="adh_short_C2"/>
    <property type="match status" value="1"/>
</dbReference>
<reference evidence="3 4" key="1">
    <citation type="submission" date="2019-07" db="EMBL/GenBank/DDBJ databases">
        <title>Finished genome of Venturia effusa.</title>
        <authorList>
            <person name="Young C.A."/>
            <person name="Cox M.P."/>
            <person name="Ganley A.R.D."/>
            <person name="David W.J."/>
        </authorList>
    </citation>
    <scope>NUCLEOTIDE SEQUENCE [LARGE SCALE GENOMIC DNA]</scope>
    <source>
        <strain evidence="4">albino</strain>
    </source>
</reference>
<dbReference type="InterPro" id="IPR020904">
    <property type="entry name" value="Sc_DH/Rdtase_CS"/>
</dbReference>
<evidence type="ECO:0000313" key="4">
    <source>
        <dbReference type="Proteomes" id="UP000316270"/>
    </source>
</evidence>
<dbReference type="PANTHER" id="PTHR42760">
    <property type="entry name" value="SHORT-CHAIN DEHYDROGENASES/REDUCTASES FAMILY MEMBER"/>
    <property type="match status" value="1"/>
</dbReference>
<name>A0A517LGG0_9PEZI</name>
<organism evidence="3 4">
    <name type="scientific">Venturia effusa</name>
    <dbReference type="NCBI Taxonomy" id="50376"/>
    <lineage>
        <taxon>Eukaryota</taxon>
        <taxon>Fungi</taxon>
        <taxon>Dikarya</taxon>
        <taxon>Ascomycota</taxon>
        <taxon>Pezizomycotina</taxon>
        <taxon>Dothideomycetes</taxon>
        <taxon>Pleosporomycetidae</taxon>
        <taxon>Venturiales</taxon>
        <taxon>Venturiaceae</taxon>
        <taxon>Venturia</taxon>
    </lineage>
</organism>
<keyword evidence="2" id="KW-0521">NADP</keyword>
<dbReference type="EMBL" id="CP042196">
    <property type="protein sequence ID" value="QDS74699.1"/>
    <property type="molecule type" value="Genomic_DNA"/>
</dbReference>
<dbReference type="AlphaFoldDB" id="A0A517LGG0"/>
<dbReference type="GO" id="GO:0016616">
    <property type="term" value="F:oxidoreductase activity, acting on the CH-OH group of donors, NAD or NADP as acceptor"/>
    <property type="evidence" value="ECO:0007669"/>
    <property type="project" value="TreeGrafter"/>
</dbReference>
<gene>
    <name evidence="3" type="ORF">FKW77_000462</name>
</gene>
<dbReference type="Proteomes" id="UP000316270">
    <property type="component" value="Chromosome 12"/>
</dbReference>
<dbReference type="SUPFAM" id="SSF51735">
    <property type="entry name" value="NAD(P)-binding Rossmann-fold domains"/>
    <property type="match status" value="1"/>
</dbReference>
<dbReference type="PRINTS" id="PR00081">
    <property type="entry name" value="GDHRDH"/>
</dbReference>
<evidence type="ECO:0000256" key="1">
    <source>
        <dbReference type="ARBA" id="ARBA00006484"/>
    </source>
</evidence>
<dbReference type="OrthoDB" id="417891at2759"/>
<sequence>MPGRLQDKVAIVTGSSSGLGRAIALAYAKEGASVLCADLRPEARMKLAEEGEVHTHEMIIVQGGKAMFCKCDVGVASDWEEVVRKCVEAYDRVDILVNNAGMAIEATHPAPIHLTSDETWDQTMLVNAKSVFLGCKYVIEQMLAQGPHQSGDRGWIVNISSIYGLVGGGNNPSYSASKGAVANLTRNISIDYSEQLIHCNAICPGHVETAIFAETTKNMVTPSEMSKMYPFKGPGKPIDIARMAVVLASEDASWMTGACVSVDGGYTAR</sequence>
<dbReference type="FunFam" id="3.40.50.720:FF:000084">
    <property type="entry name" value="Short-chain dehydrogenase reductase"/>
    <property type="match status" value="1"/>
</dbReference>
<dbReference type="InterPro" id="IPR036291">
    <property type="entry name" value="NAD(P)-bd_dom_sf"/>
</dbReference>
<dbReference type="CDD" id="cd05233">
    <property type="entry name" value="SDR_c"/>
    <property type="match status" value="1"/>
</dbReference>
<evidence type="ECO:0000313" key="3">
    <source>
        <dbReference type="EMBL" id="QDS74699.1"/>
    </source>
</evidence>
<evidence type="ECO:0008006" key="5">
    <source>
        <dbReference type="Google" id="ProtNLM"/>
    </source>
</evidence>
<dbReference type="Gene3D" id="3.40.50.720">
    <property type="entry name" value="NAD(P)-binding Rossmann-like Domain"/>
    <property type="match status" value="1"/>
</dbReference>
<dbReference type="STRING" id="50376.A0A517LGG0"/>
<accession>A0A517LGG0</accession>
<evidence type="ECO:0000256" key="2">
    <source>
        <dbReference type="ARBA" id="ARBA00022857"/>
    </source>
</evidence>
<protein>
    <recommendedName>
        <fullName evidence="5">NAD(P)-binding protein</fullName>
    </recommendedName>
</protein>
<dbReference type="PROSITE" id="PS00061">
    <property type="entry name" value="ADH_SHORT"/>
    <property type="match status" value="1"/>
</dbReference>
<comment type="similarity">
    <text evidence="1">Belongs to the short-chain dehydrogenases/reductases (SDR) family.</text>
</comment>
<dbReference type="PRINTS" id="PR00080">
    <property type="entry name" value="SDRFAMILY"/>
</dbReference>